<feature type="region of interest" description="Disordered" evidence="7">
    <location>
        <begin position="95"/>
        <end position="119"/>
    </location>
</feature>
<feature type="domain" description="Pecanex C-terminal" evidence="8">
    <location>
        <begin position="677"/>
        <end position="716"/>
    </location>
</feature>
<proteinExistence type="inferred from homology"/>
<dbReference type="GO" id="GO:0005783">
    <property type="term" value="C:endoplasmic reticulum"/>
    <property type="evidence" value="ECO:0007669"/>
    <property type="project" value="TreeGrafter"/>
</dbReference>
<accession>A0A7T8GQZ9</accession>
<evidence type="ECO:0000313" key="9">
    <source>
        <dbReference type="EMBL" id="QQP36229.1"/>
    </source>
</evidence>
<evidence type="ECO:0000259" key="8">
    <source>
        <dbReference type="Pfam" id="PF05041"/>
    </source>
</evidence>
<dbReference type="OrthoDB" id="10037631at2759"/>
<reference evidence="10" key="1">
    <citation type="submission" date="2021-01" db="EMBL/GenBank/DDBJ databases">
        <title>Caligus Genome Assembly.</title>
        <authorList>
            <person name="Gallardo-Escarate C."/>
        </authorList>
    </citation>
    <scope>NUCLEOTIDE SEQUENCE [LARGE SCALE GENOMIC DNA]</scope>
</reference>
<evidence type="ECO:0000256" key="5">
    <source>
        <dbReference type="ARBA" id="ARBA00023136"/>
    </source>
</evidence>
<comment type="caution">
    <text evidence="6">Lacks conserved residue(s) required for the propagation of feature annotation.</text>
</comment>
<evidence type="ECO:0000313" key="10">
    <source>
        <dbReference type="Proteomes" id="UP000595437"/>
    </source>
</evidence>
<dbReference type="InterPro" id="IPR039797">
    <property type="entry name" value="Pecanex"/>
</dbReference>
<dbReference type="EMBL" id="CP045904">
    <property type="protein sequence ID" value="QQP36229.1"/>
    <property type="molecule type" value="Genomic_DNA"/>
</dbReference>
<sequence>RTHIRGNAVSSLPSAFYCLFRSLLAVAVLFGFAFGGLTGGETHSKHTQDILFSIFCSLLLIISYHLSRSSSDPTVLLGIIKRQLLMNDIYAEGTNEAAEGEDEPSNGEDSEEDKSESAAHIDPLPKKLADTVTARLLSDAILCTFSAIVFLLLHVSGVFQTLQPDLSYVLWGTALLLGLLSHYLLPQLRKQLPWLCFAHPGLESYEYRHFEVSQPAQVMWFEKIYLWLKVLERNILYPLIFISGLTSDIELIKEVMPSHWGALLLVICGLKAFRSAYSDPSRQYLVLLLTLLFFQYVPPDPSSSSLLLSFIHPSRPFILSHFLMGILFSKLFEFYLKVQFVITYIAPWQITWGSAFHAFAQPFSVPHSAMLFLQAGISSLLSTPLNPILGSAIFITSYVRPVKFWERNYNTKRVDISNTRLSSYLERNPGLDDNNLNSIFYEHLTRSMQESLCGDLALGRWGTVNQGDCFVLASDYLNCLVHIIELGNGLVSFQVRGLEFRGTYCQQREVAAISEGVEEDVGCCCCEPGHWPHMLSVNAAFSQRWLAWEVSSTKYILEGYSISDNSAISILQVFDLRKVLISYYVKSIIFYTLRSPKLEEWLENPTICEALSSKADKNFIDLDPLFNVNIDEDYDFRVSGITRMSFCYVYYDWIAYCAQMRDPPTLSHGKESKIPAGRRALGAASHNFLTSVEFFLYGLHALFKGDFRITSVNDEW</sequence>
<feature type="transmembrane region" description="Helical" evidence="6">
    <location>
        <begin position="12"/>
        <end position="38"/>
    </location>
</feature>
<gene>
    <name evidence="9" type="ORF">FKW44_021263</name>
</gene>
<dbReference type="InterPro" id="IPR007735">
    <property type="entry name" value="Pecanex_C"/>
</dbReference>
<dbReference type="PANTHER" id="PTHR12372">
    <property type="entry name" value="PECANEX"/>
    <property type="match status" value="1"/>
</dbReference>
<evidence type="ECO:0000256" key="6">
    <source>
        <dbReference type="RuleBase" id="RU367089"/>
    </source>
</evidence>
<keyword evidence="4 6" id="KW-1133">Transmembrane helix</keyword>
<dbReference type="Pfam" id="PF05041">
    <property type="entry name" value="Pecanex_C"/>
    <property type="match status" value="1"/>
</dbReference>
<keyword evidence="3 6" id="KW-0812">Transmembrane</keyword>
<evidence type="ECO:0000256" key="7">
    <source>
        <dbReference type="SAM" id="MobiDB-lite"/>
    </source>
</evidence>
<feature type="transmembrane region" description="Helical" evidence="6">
    <location>
        <begin position="136"/>
        <end position="156"/>
    </location>
</feature>
<feature type="non-terminal residue" evidence="9">
    <location>
        <position position="1"/>
    </location>
</feature>
<evidence type="ECO:0000256" key="1">
    <source>
        <dbReference type="ARBA" id="ARBA00004141"/>
    </source>
</evidence>
<keyword evidence="5 6" id="KW-0472">Membrane</keyword>
<keyword evidence="10" id="KW-1185">Reference proteome</keyword>
<comment type="similarity">
    <text evidence="2 6">Belongs to the pecanex family.</text>
</comment>
<dbReference type="GO" id="GO:0007029">
    <property type="term" value="P:endoplasmic reticulum organization"/>
    <property type="evidence" value="ECO:0007669"/>
    <property type="project" value="TreeGrafter"/>
</dbReference>
<evidence type="ECO:0000256" key="3">
    <source>
        <dbReference type="ARBA" id="ARBA00022692"/>
    </source>
</evidence>
<dbReference type="AlphaFoldDB" id="A0A7T8GQZ9"/>
<name>A0A7T8GQZ9_CALRO</name>
<dbReference type="PANTHER" id="PTHR12372:SF7">
    <property type="entry name" value="PROTEIN PECANEX"/>
    <property type="match status" value="1"/>
</dbReference>
<feature type="transmembrane region" description="Helical" evidence="6">
    <location>
        <begin position="168"/>
        <end position="185"/>
    </location>
</feature>
<dbReference type="GO" id="GO:0016020">
    <property type="term" value="C:membrane"/>
    <property type="evidence" value="ECO:0007669"/>
    <property type="project" value="UniProtKB-SubCell"/>
</dbReference>
<dbReference type="Proteomes" id="UP000595437">
    <property type="component" value="Chromosome 15"/>
</dbReference>
<feature type="transmembrane region" description="Helical" evidence="6">
    <location>
        <begin position="50"/>
        <end position="67"/>
    </location>
</feature>
<feature type="compositionally biased region" description="Acidic residues" evidence="7">
    <location>
        <begin position="98"/>
        <end position="114"/>
    </location>
</feature>
<protein>
    <recommendedName>
        <fullName evidence="6">Pecanex-like protein</fullName>
    </recommendedName>
</protein>
<feature type="non-terminal residue" evidence="9">
    <location>
        <position position="716"/>
    </location>
</feature>
<evidence type="ECO:0000256" key="2">
    <source>
        <dbReference type="ARBA" id="ARBA00010170"/>
    </source>
</evidence>
<comment type="subcellular location">
    <subcellularLocation>
        <location evidence="1 6">Membrane</location>
        <topology evidence="1 6">Multi-pass membrane protein</topology>
    </subcellularLocation>
</comment>
<organism evidence="9 10">
    <name type="scientific">Caligus rogercresseyi</name>
    <name type="common">Sea louse</name>
    <dbReference type="NCBI Taxonomy" id="217165"/>
    <lineage>
        <taxon>Eukaryota</taxon>
        <taxon>Metazoa</taxon>
        <taxon>Ecdysozoa</taxon>
        <taxon>Arthropoda</taxon>
        <taxon>Crustacea</taxon>
        <taxon>Multicrustacea</taxon>
        <taxon>Hexanauplia</taxon>
        <taxon>Copepoda</taxon>
        <taxon>Siphonostomatoida</taxon>
        <taxon>Caligidae</taxon>
        <taxon>Caligus</taxon>
    </lineage>
</organism>
<evidence type="ECO:0000256" key="4">
    <source>
        <dbReference type="ARBA" id="ARBA00022989"/>
    </source>
</evidence>